<reference evidence="1 2" key="1">
    <citation type="submission" date="2014-04" db="EMBL/GenBank/DDBJ databases">
        <authorList>
            <consortium name="DOE Joint Genome Institute"/>
            <person name="Kuo A."/>
            <person name="Gay G."/>
            <person name="Dore J."/>
            <person name="Kohler A."/>
            <person name="Nagy L.G."/>
            <person name="Floudas D."/>
            <person name="Copeland A."/>
            <person name="Barry K.W."/>
            <person name="Cichocki N."/>
            <person name="Veneault-Fourrey C."/>
            <person name="LaButti K."/>
            <person name="Lindquist E.A."/>
            <person name="Lipzen A."/>
            <person name="Lundell T."/>
            <person name="Morin E."/>
            <person name="Murat C."/>
            <person name="Sun H."/>
            <person name="Tunlid A."/>
            <person name="Henrissat B."/>
            <person name="Grigoriev I.V."/>
            <person name="Hibbett D.S."/>
            <person name="Martin F."/>
            <person name="Nordberg H.P."/>
            <person name="Cantor M.N."/>
            <person name="Hua S.X."/>
        </authorList>
    </citation>
    <scope>NUCLEOTIDE SEQUENCE [LARGE SCALE GENOMIC DNA]</scope>
    <source>
        <strain evidence="2">h7</strain>
    </source>
</reference>
<dbReference type="HOGENOM" id="CLU_018544_14_1_1"/>
<evidence type="ECO:0000313" key="2">
    <source>
        <dbReference type="Proteomes" id="UP000053424"/>
    </source>
</evidence>
<dbReference type="InterPro" id="IPR036047">
    <property type="entry name" value="F-box-like_dom_sf"/>
</dbReference>
<proteinExistence type="predicted"/>
<dbReference type="SUPFAM" id="SSF81383">
    <property type="entry name" value="F-box domain"/>
    <property type="match status" value="1"/>
</dbReference>
<dbReference type="AlphaFoldDB" id="A0A0C3BK23"/>
<name>A0A0C3BK23_HEBCY</name>
<dbReference type="Gene3D" id="3.80.10.10">
    <property type="entry name" value="Ribonuclease Inhibitor"/>
    <property type="match status" value="1"/>
</dbReference>
<dbReference type="EMBL" id="KN831800">
    <property type="protein sequence ID" value="KIM37075.1"/>
    <property type="molecule type" value="Genomic_DNA"/>
</dbReference>
<dbReference type="OrthoDB" id="3270987at2759"/>
<accession>A0A0C3BK23</accession>
<keyword evidence="2" id="KW-1185">Reference proteome</keyword>
<dbReference type="Gene3D" id="1.20.1280.50">
    <property type="match status" value="1"/>
</dbReference>
<gene>
    <name evidence="1" type="ORF">M413DRAFT_31225</name>
</gene>
<dbReference type="Proteomes" id="UP000053424">
    <property type="component" value="Unassembled WGS sequence"/>
</dbReference>
<protein>
    <submittedName>
        <fullName evidence="1">Uncharacterized protein</fullName>
    </submittedName>
</protein>
<evidence type="ECO:0000313" key="1">
    <source>
        <dbReference type="EMBL" id="KIM37075.1"/>
    </source>
</evidence>
<dbReference type="SUPFAM" id="SSF52047">
    <property type="entry name" value="RNI-like"/>
    <property type="match status" value="1"/>
</dbReference>
<organism evidence="1 2">
    <name type="scientific">Hebeloma cylindrosporum</name>
    <dbReference type="NCBI Taxonomy" id="76867"/>
    <lineage>
        <taxon>Eukaryota</taxon>
        <taxon>Fungi</taxon>
        <taxon>Dikarya</taxon>
        <taxon>Basidiomycota</taxon>
        <taxon>Agaricomycotina</taxon>
        <taxon>Agaricomycetes</taxon>
        <taxon>Agaricomycetidae</taxon>
        <taxon>Agaricales</taxon>
        <taxon>Agaricineae</taxon>
        <taxon>Hymenogastraceae</taxon>
        <taxon>Hebeloma</taxon>
    </lineage>
</organism>
<sequence length="517" mass="58873">MSFNVGGCDFCGSRDTPSPEEAYRPWCRLITSVALTCDMCRDYEQLEDQINQLLEKRHQLKACISLYHRKEIMQKIPPEVLANIFQFFVSSDCESHCNPLFLGAICRRWRAIAWSAPRLWCSIAINVNRGSHGDEVRLIRDWLSRSGQLPLSIRITMNPNYELLPEAVISAVIEGVNEYADRWRVLDIQVPPSMLPLFHTDLRGKSILHTLTIDPGTCLSLERISEIFNPMNPRPSPTVVKIISVNLRSIGISWYKVTHLDLTHFSVDECFEVLRQAPFLTNGSFSILPNPNQFQLPEHIISHPNLTSLHFSSSLGTIFFQHVSFPSLRFLSVNNCYAQIPAREILSFLRRSSPALNELHLLSFENDDSQSVIQILNETPSLEILHLHPGFLDDSTPTRLLQRLSDSSLTLNDHGTKFLPRLNTISYTGPLNFPWSAIPNLFGPTWRPLSNFRLRCPGLFEGLEEGCVDEATLLRIQGLERRGISIEITDDDIGGDFLAFSRRRSSLPLDWDDFFDV</sequence>
<dbReference type="InterPro" id="IPR032675">
    <property type="entry name" value="LRR_dom_sf"/>
</dbReference>
<reference evidence="2" key="2">
    <citation type="submission" date="2015-01" db="EMBL/GenBank/DDBJ databases">
        <title>Evolutionary Origins and Diversification of the Mycorrhizal Mutualists.</title>
        <authorList>
            <consortium name="DOE Joint Genome Institute"/>
            <consortium name="Mycorrhizal Genomics Consortium"/>
            <person name="Kohler A."/>
            <person name="Kuo A."/>
            <person name="Nagy L.G."/>
            <person name="Floudas D."/>
            <person name="Copeland A."/>
            <person name="Barry K.W."/>
            <person name="Cichocki N."/>
            <person name="Veneault-Fourrey C."/>
            <person name="LaButti K."/>
            <person name="Lindquist E.A."/>
            <person name="Lipzen A."/>
            <person name="Lundell T."/>
            <person name="Morin E."/>
            <person name="Murat C."/>
            <person name="Riley R."/>
            <person name="Ohm R."/>
            <person name="Sun H."/>
            <person name="Tunlid A."/>
            <person name="Henrissat B."/>
            <person name="Grigoriev I.V."/>
            <person name="Hibbett D.S."/>
            <person name="Martin F."/>
        </authorList>
    </citation>
    <scope>NUCLEOTIDE SEQUENCE [LARGE SCALE GENOMIC DNA]</scope>
    <source>
        <strain evidence="2">h7</strain>
    </source>
</reference>